<evidence type="ECO:0000259" key="2">
    <source>
        <dbReference type="Pfam" id="PF11160"/>
    </source>
</evidence>
<dbReference type="OrthoDB" id="10052172at2759"/>
<proteinExistence type="predicted"/>
<keyword evidence="4" id="KW-1185">Reference proteome</keyword>
<dbReference type="Pfam" id="PF11160">
    <property type="entry name" value="Hva1_TUDOR"/>
    <property type="match status" value="1"/>
</dbReference>
<gene>
    <name evidence="3" type="ORF">B0J15DRAFT_403579</name>
</gene>
<sequence length="86" mass="9467">MARYKTGQSVRYKPVGGPDSQTSETVGVITDVLTEPDSQADRNVQASPDSPRYEVMEAAHNQWFYIQNSNTGKVTTVYEANILGLS</sequence>
<organism evidence="3 4">
    <name type="scientific">Fusarium solani</name>
    <name type="common">Filamentous fungus</name>
    <dbReference type="NCBI Taxonomy" id="169388"/>
    <lineage>
        <taxon>Eukaryota</taxon>
        <taxon>Fungi</taxon>
        <taxon>Dikarya</taxon>
        <taxon>Ascomycota</taxon>
        <taxon>Pezizomycotina</taxon>
        <taxon>Sordariomycetes</taxon>
        <taxon>Hypocreomycetidae</taxon>
        <taxon>Hypocreales</taxon>
        <taxon>Nectriaceae</taxon>
        <taxon>Fusarium</taxon>
        <taxon>Fusarium solani species complex</taxon>
    </lineage>
</organism>
<comment type="caution">
    <text evidence="3">The sequence shown here is derived from an EMBL/GenBank/DDBJ whole genome shotgun (WGS) entry which is preliminary data.</text>
</comment>
<dbReference type="AlphaFoldDB" id="A0A9P9JZR9"/>
<evidence type="ECO:0000256" key="1">
    <source>
        <dbReference type="SAM" id="MobiDB-lite"/>
    </source>
</evidence>
<feature type="region of interest" description="Disordered" evidence="1">
    <location>
        <begin position="1"/>
        <end position="25"/>
    </location>
</feature>
<dbReference type="EMBL" id="JAGTJS010000018">
    <property type="protein sequence ID" value="KAH7243792.1"/>
    <property type="molecule type" value="Genomic_DNA"/>
</dbReference>
<name>A0A9P9JZR9_FUSSL</name>
<dbReference type="Proteomes" id="UP000736672">
    <property type="component" value="Unassembled WGS sequence"/>
</dbReference>
<accession>A0A9P9JZR9</accession>
<dbReference type="InterPro" id="IPR021331">
    <property type="entry name" value="Hva1_TUDOR"/>
</dbReference>
<protein>
    <recommendedName>
        <fullName evidence="2">Hypervirulence associated protein TUDOR domain-containing protein</fullName>
    </recommendedName>
</protein>
<feature type="domain" description="Hypervirulence associated protein TUDOR" evidence="2">
    <location>
        <begin position="7"/>
        <end position="58"/>
    </location>
</feature>
<evidence type="ECO:0000313" key="3">
    <source>
        <dbReference type="EMBL" id="KAH7243792.1"/>
    </source>
</evidence>
<reference evidence="3" key="1">
    <citation type="journal article" date="2021" name="Nat. Commun.">
        <title>Genetic determinants of endophytism in the Arabidopsis root mycobiome.</title>
        <authorList>
            <person name="Mesny F."/>
            <person name="Miyauchi S."/>
            <person name="Thiergart T."/>
            <person name="Pickel B."/>
            <person name="Atanasova L."/>
            <person name="Karlsson M."/>
            <person name="Huettel B."/>
            <person name="Barry K.W."/>
            <person name="Haridas S."/>
            <person name="Chen C."/>
            <person name="Bauer D."/>
            <person name="Andreopoulos W."/>
            <person name="Pangilinan J."/>
            <person name="LaButti K."/>
            <person name="Riley R."/>
            <person name="Lipzen A."/>
            <person name="Clum A."/>
            <person name="Drula E."/>
            <person name="Henrissat B."/>
            <person name="Kohler A."/>
            <person name="Grigoriev I.V."/>
            <person name="Martin F.M."/>
            <person name="Hacquard S."/>
        </authorList>
    </citation>
    <scope>NUCLEOTIDE SEQUENCE</scope>
    <source>
        <strain evidence="3">FSSC 5 MPI-SDFR-AT-0091</strain>
    </source>
</reference>
<evidence type="ECO:0000313" key="4">
    <source>
        <dbReference type="Proteomes" id="UP000736672"/>
    </source>
</evidence>